<proteinExistence type="predicted"/>
<evidence type="ECO:0000313" key="2">
    <source>
        <dbReference type="Proteomes" id="UP001501175"/>
    </source>
</evidence>
<keyword evidence="2" id="KW-1185">Reference proteome</keyword>
<protein>
    <submittedName>
        <fullName evidence="1">Uncharacterized protein</fullName>
    </submittedName>
</protein>
<gene>
    <name evidence="1" type="ORF">GCM10023189_48010</name>
</gene>
<dbReference type="Proteomes" id="UP001501175">
    <property type="component" value="Unassembled WGS sequence"/>
</dbReference>
<sequence>MVVWAEAGTDATQHTKISAKTDGRRMELIVIGCRGFGKDRVIEQDVAWFWLLKIT</sequence>
<name>A0ABP8NJ77_9BACT</name>
<evidence type="ECO:0000313" key="1">
    <source>
        <dbReference type="EMBL" id="GAA4466256.1"/>
    </source>
</evidence>
<dbReference type="EMBL" id="BAABHD010000081">
    <property type="protein sequence ID" value="GAA4466256.1"/>
    <property type="molecule type" value="Genomic_DNA"/>
</dbReference>
<reference evidence="2" key="1">
    <citation type="journal article" date="2019" name="Int. J. Syst. Evol. Microbiol.">
        <title>The Global Catalogue of Microorganisms (GCM) 10K type strain sequencing project: providing services to taxonomists for standard genome sequencing and annotation.</title>
        <authorList>
            <consortium name="The Broad Institute Genomics Platform"/>
            <consortium name="The Broad Institute Genome Sequencing Center for Infectious Disease"/>
            <person name="Wu L."/>
            <person name="Ma J."/>
        </authorList>
    </citation>
    <scope>NUCLEOTIDE SEQUENCE [LARGE SCALE GENOMIC DNA]</scope>
    <source>
        <strain evidence="2">JCM 17927</strain>
    </source>
</reference>
<comment type="caution">
    <text evidence="1">The sequence shown here is derived from an EMBL/GenBank/DDBJ whole genome shotgun (WGS) entry which is preliminary data.</text>
</comment>
<organism evidence="1 2">
    <name type="scientific">Nibrella saemangeumensis</name>
    <dbReference type="NCBI Taxonomy" id="1084526"/>
    <lineage>
        <taxon>Bacteria</taxon>
        <taxon>Pseudomonadati</taxon>
        <taxon>Bacteroidota</taxon>
        <taxon>Cytophagia</taxon>
        <taxon>Cytophagales</taxon>
        <taxon>Spirosomataceae</taxon>
        <taxon>Nibrella</taxon>
    </lineage>
</organism>
<accession>A0ABP8NJ77</accession>